<gene>
    <name evidence="1" type="ORF">ERS852407_03498</name>
</gene>
<protein>
    <recommendedName>
        <fullName evidence="3">Adhesin domain-containing protein</fullName>
    </recommendedName>
</protein>
<dbReference type="Gene3D" id="2.160.20.120">
    <property type="match status" value="1"/>
</dbReference>
<reference evidence="1 2" key="1">
    <citation type="submission" date="2015-09" db="EMBL/GenBank/DDBJ databases">
        <authorList>
            <consortium name="Pathogen Informatics"/>
        </authorList>
    </citation>
    <scope>NUCLEOTIDE SEQUENCE [LARGE SCALE GENOMIC DNA]</scope>
    <source>
        <strain evidence="1 2">2789STDY5608850</strain>
    </source>
</reference>
<proteinExistence type="predicted"/>
<name>A0A174GW65_9FIRM</name>
<evidence type="ECO:0000313" key="2">
    <source>
        <dbReference type="Proteomes" id="UP000095651"/>
    </source>
</evidence>
<dbReference type="AlphaFoldDB" id="A0A174GW65"/>
<evidence type="ECO:0008006" key="3">
    <source>
        <dbReference type="Google" id="ProtNLM"/>
    </source>
</evidence>
<organism evidence="1 2">
    <name type="scientific">Hungatella hathewayi</name>
    <dbReference type="NCBI Taxonomy" id="154046"/>
    <lineage>
        <taxon>Bacteria</taxon>
        <taxon>Bacillati</taxon>
        <taxon>Bacillota</taxon>
        <taxon>Clostridia</taxon>
        <taxon>Lachnospirales</taxon>
        <taxon>Lachnospiraceae</taxon>
        <taxon>Hungatella</taxon>
    </lineage>
</organism>
<dbReference type="Proteomes" id="UP000095651">
    <property type="component" value="Unassembled WGS sequence"/>
</dbReference>
<dbReference type="RefSeq" id="WP_055657106.1">
    <property type="nucleotide sequence ID" value="NZ_CABIXC010000009.1"/>
</dbReference>
<dbReference type="EMBL" id="CYZE01000009">
    <property type="protein sequence ID" value="CUO65296.1"/>
    <property type="molecule type" value="Genomic_DNA"/>
</dbReference>
<evidence type="ECO:0000313" key="1">
    <source>
        <dbReference type="EMBL" id="CUO65296.1"/>
    </source>
</evidence>
<sequence length="321" mass="34747">MKNFTKVCLIAGGVCILIGGGITTVAAAMGGRLSDVSAYHYSWLGHDIADGITRDIRSGMDDLSRDLSDNFDDSFDELGREFDDIGRSIHDRLDDGVLNESTFSEIYARKLDLEVRRGKAVIVYDAPADKIVVSSEEDMALWNVYSEEDELKVTVGSKTWDSHDYKDTVIYIHVPADYRFEKVELKVKAQSNNKIINSDNGPAIVAEGLKAGKIEIDASVGAVRVTGADTGKLVVDSDVGAVQFEGKVDGDVDTECSVGAVKLDLAGAKADFNYEIKCKVGSITIDGEGFSGLSREKKINNGAAKKMELDCNTGAIEVKFH</sequence>
<accession>A0A174GW65</accession>